<reference evidence="1 2" key="1">
    <citation type="journal article" date="2019" name="Commun. Biol.">
        <title>The bagworm genome reveals a unique fibroin gene that provides high tensile strength.</title>
        <authorList>
            <person name="Kono N."/>
            <person name="Nakamura H."/>
            <person name="Ohtoshi R."/>
            <person name="Tomita M."/>
            <person name="Numata K."/>
            <person name="Arakawa K."/>
        </authorList>
    </citation>
    <scope>NUCLEOTIDE SEQUENCE [LARGE SCALE GENOMIC DNA]</scope>
</reference>
<gene>
    <name evidence="1" type="ORF">EVAR_38459_1</name>
</gene>
<evidence type="ECO:0000313" key="2">
    <source>
        <dbReference type="Proteomes" id="UP000299102"/>
    </source>
</evidence>
<name>A0A4C1WMS2_EUMVA</name>
<evidence type="ECO:0000313" key="1">
    <source>
        <dbReference type="EMBL" id="GBP52313.1"/>
    </source>
</evidence>
<accession>A0A4C1WMS2</accession>
<organism evidence="1 2">
    <name type="scientific">Eumeta variegata</name>
    <name type="common">Bagworm moth</name>
    <name type="synonym">Eumeta japonica</name>
    <dbReference type="NCBI Taxonomy" id="151549"/>
    <lineage>
        <taxon>Eukaryota</taxon>
        <taxon>Metazoa</taxon>
        <taxon>Ecdysozoa</taxon>
        <taxon>Arthropoda</taxon>
        <taxon>Hexapoda</taxon>
        <taxon>Insecta</taxon>
        <taxon>Pterygota</taxon>
        <taxon>Neoptera</taxon>
        <taxon>Endopterygota</taxon>
        <taxon>Lepidoptera</taxon>
        <taxon>Glossata</taxon>
        <taxon>Ditrysia</taxon>
        <taxon>Tineoidea</taxon>
        <taxon>Psychidae</taxon>
        <taxon>Oiketicinae</taxon>
        <taxon>Eumeta</taxon>
    </lineage>
</organism>
<dbReference type="EMBL" id="BGZK01000600">
    <property type="protein sequence ID" value="GBP52313.1"/>
    <property type="molecule type" value="Genomic_DNA"/>
</dbReference>
<protein>
    <submittedName>
        <fullName evidence="1">Uncharacterized protein</fullName>
    </submittedName>
</protein>
<keyword evidence="2" id="KW-1185">Reference proteome</keyword>
<comment type="caution">
    <text evidence="1">The sequence shown here is derived from an EMBL/GenBank/DDBJ whole genome shotgun (WGS) entry which is preliminary data.</text>
</comment>
<sequence>MARRVDPLCEATRSVHCLAEDELTRAGPLRGNLSPGTQISAISELQLGTTDFYYPGEGDESFELVKMYCQTAGGRSRRRPRPCETSRRPSYVHALIHN</sequence>
<dbReference type="Proteomes" id="UP000299102">
    <property type="component" value="Unassembled WGS sequence"/>
</dbReference>
<proteinExistence type="predicted"/>
<dbReference type="AlphaFoldDB" id="A0A4C1WMS2"/>